<evidence type="ECO:0000313" key="2">
    <source>
        <dbReference type="Proteomes" id="UP000789702"/>
    </source>
</evidence>
<dbReference type="EMBL" id="CAJVPU010008568">
    <property type="protein sequence ID" value="CAG8585426.1"/>
    <property type="molecule type" value="Genomic_DNA"/>
</dbReference>
<organism evidence="1 2">
    <name type="scientific">Dentiscutata heterogama</name>
    <dbReference type="NCBI Taxonomy" id="1316150"/>
    <lineage>
        <taxon>Eukaryota</taxon>
        <taxon>Fungi</taxon>
        <taxon>Fungi incertae sedis</taxon>
        <taxon>Mucoromycota</taxon>
        <taxon>Glomeromycotina</taxon>
        <taxon>Glomeromycetes</taxon>
        <taxon>Diversisporales</taxon>
        <taxon>Gigasporaceae</taxon>
        <taxon>Dentiscutata</taxon>
    </lineage>
</organism>
<name>A0ACA9ME29_9GLOM</name>
<feature type="non-terminal residue" evidence="1">
    <location>
        <position position="1"/>
    </location>
</feature>
<proteinExistence type="predicted"/>
<comment type="caution">
    <text evidence="1">The sequence shown here is derived from an EMBL/GenBank/DDBJ whole genome shotgun (WGS) entry which is preliminary data.</text>
</comment>
<protein>
    <submittedName>
        <fullName evidence="1">11932_t:CDS:1</fullName>
    </submittedName>
</protein>
<evidence type="ECO:0000313" key="1">
    <source>
        <dbReference type="EMBL" id="CAG8585426.1"/>
    </source>
</evidence>
<gene>
    <name evidence="1" type="ORF">DHETER_LOCUS6644</name>
</gene>
<reference evidence="1" key="1">
    <citation type="submission" date="2021-06" db="EMBL/GenBank/DDBJ databases">
        <authorList>
            <person name="Kallberg Y."/>
            <person name="Tangrot J."/>
            <person name="Rosling A."/>
        </authorList>
    </citation>
    <scope>NUCLEOTIDE SEQUENCE</scope>
    <source>
        <strain evidence="1">IL203A</strain>
    </source>
</reference>
<accession>A0ACA9ME29</accession>
<dbReference type="Proteomes" id="UP000789702">
    <property type="component" value="Unassembled WGS sequence"/>
</dbReference>
<keyword evidence="2" id="KW-1185">Reference proteome</keyword>
<sequence>KKCEEIISTRKLGKSYRQIVKLVGRPPILNESAQDRLTQLVLSNRRMTKEQIQAALK</sequence>